<evidence type="ECO:0000313" key="3">
    <source>
        <dbReference type="Proteomes" id="UP000186104"/>
    </source>
</evidence>
<dbReference type="EMBL" id="CP015961">
    <property type="protein sequence ID" value="ANI93404.1"/>
    <property type="molecule type" value="Genomic_DNA"/>
</dbReference>
<proteinExistence type="predicted"/>
<feature type="transmembrane region" description="Helical" evidence="1">
    <location>
        <begin position="56"/>
        <end position="75"/>
    </location>
</feature>
<keyword evidence="1" id="KW-1133">Transmembrane helix</keyword>
<keyword evidence="1" id="KW-0472">Membrane</keyword>
<evidence type="ECO:0000313" key="2">
    <source>
        <dbReference type="EMBL" id="ANI93404.1"/>
    </source>
</evidence>
<evidence type="ECO:0000256" key="1">
    <source>
        <dbReference type="SAM" id="Phobius"/>
    </source>
</evidence>
<keyword evidence="1" id="KW-0812">Transmembrane</keyword>
<keyword evidence="3" id="KW-1185">Reference proteome</keyword>
<reference evidence="2 3" key="1">
    <citation type="submission" date="2016-06" db="EMBL/GenBank/DDBJ databases">
        <title>Complete genome sequence of a saline-alkali tolerant type strain Dietzia timorensis ID05-A0528T.</title>
        <authorList>
            <person name="Wu X."/>
        </authorList>
    </citation>
    <scope>NUCLEOTIDE SEQUENCE [LARGE SCALE GENOMIC DNA]</scope>
    <source>
        <strain evidence="2 3">ID05-A0528</strain>
    </source>
</reference>
<dbReference type="Proteomes" id="UP000186104">
    <property type="component" value="Chromosome"/>
</dbReference>
<feature type="transmembrane region" description="Helical" evidence="1">
    <location>
        <begin position="27"/>
        <end position="49"/>
    </location>
</feature>
<name>A0A173LP16_9ACTN</name>
<dbReference type="KEGG" id="dtm:BJL86_2644"/>
<protein>
    <submittedName>
        <fullName evidence="2">Uncharacterized protein</fullName>
    </submittedName>
</protein>
<dbReference type="STRING" id="499555.BJL86_2644"/>
<sequence>MGFMFTTIVIAALAGYGAYSFWDKNRFIGLCLASVSGVAAVVAFFILLFQAVALTFKLLPLIVVGVVVWLIYLGIQSRNDTGPSSASPEYTE</sequence>
<gene>
    <name evidence="2" type="ORF">BJL86_2644</name>
</gene>
<dbReference type="AlphaFoldDB" id="A0A173LP16"/>
<organism evidence="2 3">
    <name type="scientific">Dietzia timorensis</name>
    <dbReference type="NCBI Taxonomy" id="499555"/>
    <lineage>
        <taxon>Bacteria</taxon>
        <taxon>Bacillati</taxon>
        <taxon>Actinomycetota</taxon>
        <taxon>Actinomycetes</taxon>
        <taxon>Mycobacteriales</taxon>
        <taxon>Dietziaceae</taxon>
        <taxon>Dietzia</taxon>
    </lineage>
</organism>
<accession>A0A173LP16</accession>